<comment type="caution">
    <text evidence="1">The sequence shown here is derived from an EMBL/GenBank/DDBJ whole genome shotgun (WGS) entry which is preliminary data.</text>
</comment>
<dbReference type="EMBL" id="JAULSR010000006">
    <property type="protein sequence ID" value="KAK0616102.1"/>
    <property type="molecule type" value="Genomic_DNA"/>
</dbReference>
<organism evidence="1 2">
    <name type="scientific">Bombardia bombarda</name>
    <dbReference type="NCBI Taxonomy" id="252184"/>
    <lineage>
        <taxon>Eukaryota</taxon>
        <taxon>Fungi</taxon>
        <taxon>Dikarya</taxon>
        <taxon>Ascomycota</taxon>
        <taxon>Pezizomycotina</taxon>
        <taxon>Sordariomycetes</taxon>
        <taxon>Sordariomycetidae</taxon>
        <taxon>Sordariales</taxon>
        <taxon>Lasiosphaeriaceae</taxon>
        <taxon>Bombardia</taxon>
    </lineage>
</organism>
<dbReference type="PANTHER" id="PTHR34129:SF1">
    <property type="entry name" value="DUF952 DOMAIN-CONTAINING PROTEIN"/>
    <property type="match status" value="1"/>
</dbReference>
<proteinExistence type="predicted"/>
<protein>
    <recommendedName>
        <fullName evidence="3">DUF952 domain-containing protein</fullName>
    </recommendedName>
</protein>
<dbReference type="SUPFAM" id="SSF56399">
    <property type="entry name" value="ADP-ribosylation"/>
    <property type="match status" value="1"/>
</dbReference>
<evidence type="ECO:0008006" key="3">
    <source>
        <dbReference type="Google" id="ProtNLM"/>
    </source>
</evidence>
<evidence type="ECO:0000313" key="1">
    <source>
        <dbReference type="EMBL" id="KAK0616102.1"/>
    </source>
</evidence>
<name>A0AA40BWH5_9PEZI</name>
<evidence type="ECO:0000313" key="2">
    <source>
        <dbReference type="Proteomes" id="UP001174934"/>
    </source>
</evidence>
<dbReference type="AlphaFoldDB" id="A0AA40BWH5"/>
<dbReference type="InterPro" id="IPR009297">
    <property type="entry name" value="DUF952"/>
</dbReference>
<accession>A0AA40BWH5</accession>
<sequence>MSANNTTSPLSPLPEYVYKITPDAPPDPIPEAYPFSDLDRQDGFVHLSTAWQCTAPITLIPITADLFFKSTPAFYIIKLRRSNFAPESIKWDEVPGGGCPHLYGNFGAKDVVGVKQFQRGDQSWKEEFIQPEPAGLH</sequence>
<gene>
    <name evidence="1" type="ORF">B0T17DRAFT_510644</name>
</gene>
<dbReference type="Gene3D" id="3.20.170.20">
    <property type="entry name" value="Protein of unknown function DUF952"/>
    <property type="match status" value="1"/>
</dbReference>
<dbReference type="Proteomes" id="UP001174934">
    <property type="component" value="Unassembled WGS sequence"/>
</dbReference>
<dbReference type="Pfam" id="PF06108">
    <property type="entry name" value="DUF952"/>
    <property type="match status" value="1"/>
</dbReference>
<dbReference type="PANTHER" id="PTHR34129">
    <property type="entry name" value="BLR1139 PROTEIN"/>
    <property type="match status" value="1"/>
</dbReference>
<keyword evidence="2" id="KW-1185">Reference proteome</keyword>
<reference evidence="1" key="1">
    <citation type="submission" date="2023-06" db="EMBL/GenBank/DDBJ databases">
        <title>Genome-scale phylogeny and comparative genomics of the fungal order Sordariales.</title>
        <authorList>
            <consortium name="Lawrence Berkeley National Laboratory"/>
            <person name="Hensen N."/>
            <person name="Bonometti L."/>
            <person name="Westerberg I."/>
            <person name="Brannstrom I.O."/>
            <person name="Guillou S."/>
            <person name="Cros-Aarteil S."/>
            <person name="Calhoun S."/>
            <person name="Haridas S."/>
            <person name="Kuo A."/>
            <person name="Mondo S."/>
            <person name="Pangilinan J."/>
            <person name="Riley R."/>
            <person name="LaButti K."/>
            <person name="Andreopoulos B."/>
            <person name="Lipzen A."/>
            <person name="Chen C."/>
            <person name="Yanf M."/>
            <person name="Daum C."/>
            <person name="Ng V."/>
            <person name="Clum A."/>
            <person name="Steindorff A."/>
            <person name="Ohm R."/>
            <person name="Martin F."/>
            <person name="Silar P."/>
            <person name="Natvig D."/>
            <person name="Lalanne C."/>
            <person name="Gautier V."/>
            <person name="Ament-velasquez S.L."/>
            <person name="Kruys A."/>
            <person name="Hutchinson M.I."/>
            <person name="Powell A.J."/>
            <person name="Barry K."/>
            <person name="Miller A.N."/>
            <person name="Grigoriev I.V."/>
            <person name="Debuchy R."/>
            <person name="Gladieux P."/>
            <person name="Thoren M.H."/>
            <person name="Johannesson H."/>
        </authorList>
    </citation>
    <scope>NUCLEOTIDE SEQUENCE</scope>
    <source>
        <strain evidence="1">SMH3391-2</strain>
    </source>
</reference>